<dbReference type="Gene3D" id="3.40.640.10">
    <property type="entry name" value="Type I PLP-dependent aspartate aminotransferase-like (Major domain)"/>
    <property type="match status" value="1"/>
</dbReference>
<dbReference type="GO" id="GO:0005829">
    <property type="term" value="C:cytosol"/>
    <property type="evidence" value="ECO:0007669"/>
    <property type="project" value="TreeGrafter"/>
</dbReference>
<keyword evidence="3" id="KW-0663">Pyridoxal phosphate</keyword>
<feature type="modified residue" description="N6-(pyridoxal phosphate)lysine" evidence="5">
    <location>
        <position position="238"/>
    </location>
</feature>
<dbReference type="InterPro" id="IPR015421">
    <property type="entry name" value="PyrdxlP-dep_Trfase_major"/>
</dbReference>
<evidence type="ECO:0000256" key="4">
    <source>
        <dbReference type="ARBA" id="ARBA00023239"/>
    </source>
</evidence>
<dbReference type="InterPro" id="IPR015424">
    <property type="entry name" value="PyrdxlP-dep_Trfase"/>
</dbReference>
<evidence type="ECO:0000256" key="2">
    <source>
        <dbReference type="ARBA" id="ARBA00006966"/>
    </source>
</evidence>
<comment type="caution">
    <text evidence="7">The sequence shown here is derived from an EMBL/GenBank/DDBJ whole genome shotgun (WGS) entry which is preliminary data.</text>
</comment>
<gene>
    <name evidence="7" type="ORF">M231_07892</name>
</gene>
<dbReference type="InterPro" id="IPR015422">
    <property type="entry name" value="PyrdxlP-dep_Trfase_small"/>
</dbReference>
<evidence type="ECO:0000256" key="3">
    <source>
        <dbReference type="ARBA" id="ARBA00022898"/>
    </source>
</evidence>
<dbReference type="STRING" id="5217.A0A4Q1BDG8"/>
<evidence type="ECO:0000256" key="5">
    <source>
        <dbReference type="PIRSR" id="PIRSR017617-1"/>
    </source>
</evidence>
<dbReference type="PIRSF" id="PIRSF017617">
    <property type="entry name" value="Thr_aldolase"/>
    <property type="match status" value="1"/>
</dbReference>
<comment type="cofactor">
    <cofactor evidence="1">
        <name>pyridoxal 5'-phosphate</name>
        <dbReference type="ChEBI" id="CHEBI:597326"/>
    </cofactor>
</comment>
<evidence type="ECO:0000259" key="6">
    <source>
        <dbReference type="Pfam" id="PF01212"/>
    </source>
</evidence>
<dbReference type="GO" id="GO:0008732">
    <property type="term" value="F:L-allo-threonine aldolase activity"/>
    <property type="evidence" value="ECO:0007669"/>
    <property type="project" value="TreeGrafter"/>
</dbReference>
<dbReference type="VEuPathDB" id="FungiDB:TREMEDRAFT_25705"/>
<feature type="domain" description="Aromatic amino acid beta-eliminating lyase/threonine aldolase" evidence="6">
    <location>
        <begin position="29"/>
        <end position="323"/>
    </location>
</feature>
<comment type="similarity">
    <text evidence="2">Belongs to the threonine aldolase family.</text>
</comment>
<dbReference type="FunFam" id="3.40.640.10:FF:000030">
    <property type="entry name" value="Low-specificity L-threonine aldolase"/>
    <property type="match status" value="1"/>
</dbReference>
<sequence length="405" mass="44108">MTVPRQADVTAGVSGQANVDMLTSVSRNFISDTCTIPTDGQMLAALGATRGDDVYQEDESTQALEARIAKLAGKEAALFAMSGTMTNQLSIRAHLTSPPHSVITDYRAHVHKMEAGGIAMFCQATTDTVVPSNGIHITAEDIEPHLQLGNNIHYRPTKLLCLENTLSGMIFPQDEVIKISQLAKKHGLKLHLDGARIWNVAAVELESRGLDARKEEDLQVVLTDLLNPFDSASLCLSKGIGAPIGSAIVGSQEFIERARWFRKAFGGGVRQTGPMAAAADHALTYHFPRLSTTHALARKLAEGLKGLGITIVAPVDTNMVFFDPTSIGLNMTDIINRLESLPQPIRIRGERCVIHHQTSPQAVEEFIDTVARMKSESSVEVVVQNVNLSRKVGEKQVKKDYRLPY</sequence>
<name>A0A4Q1BDG8_TREME</name>
<dbReference type="AlphaFoldDB" id="A0A4Q1BDG8"/>
<evidence type="ECO:0000313" key="8">
    <source>
        <dbReference type="Proteomes" id="UP000289152"/>
    </source>
</evidence>
<dbReference type="InParanoid" id="A0A4Q1BDG8"/>
<proteinExistence type="inferred from homology"/>
<dbReference type="NCBIfam" id="NF041359">
    <property type="entry name" value="GntG_guanitoxin"/>
    <property type="match status" value="1"/>
</dbReference>
<dbReference type="GO" id="GO:0006567">
    <property type="term" value="P:L-threonine catabolic process"/>
    <property type="evidence" value="ECO:0007669"/>
    <property type="project" value="TreeGrafter"/>
</dbReference>
<dbReference type="PANTHER" id="PTHR48097">
    <property type="entry name" value="L-THREONINE ALDOLASE-RELATED"/>
    <property type="match status" value="1"/>
</dbReference>
<accession>A0A4Q1BDG8</accession>
<dbReference type="OMA" id="MRQTGFM"/>
<dbReference type="FunCoup" id="A0A4Q1BDG8">
    <property type="interactions" value="304"/>
</dbReference>
<keyword evidence="8" id="KW-1185">Reference proteome</keyword>
<dbReference type="GO" id="GO:0006545">
    <property type="term" value="P:glycine biosynthetic process"/>
    <property type="evidence" value="ECO:0007669"/>
    <property type="project" value="TreeGrafter"/>
</dbReference>
<dbReference type="Pfam" id="PF01212">
    <property type="entry name" value="Beta_elim_lyase"/>
    <property type="match status" value="1"/>
</dbReference>
<dbReference type="Proteomes" id="UP000289152">
    <property type="component" value="Unassembled WGS sequence"/>
</dbReference>
<evidence type="ECO:0000256" key="1">
    <source>
        <dbReference type="ARBA" id="ARBA00001933"/>
    </source>
</evidence>
<dbReference type="Gene3D" id="3.90.1150.10">
    <property type="entry name" value="Aspartate Aminotransferase, domain 1"/>
    <property type="match status" value="1"/>
</dbReference>
<dbReference type="InterPro" id="IPR001597">
    <property type="entry name" value="ArAA_b-elim_lyase/Thr_aldolase"/>
</dbReference>
<keyword evidence="4" id="KW-0456">Lyase</keyword>
<dbReference type="InterPro" id="IPR023603">
    <property type="entry name" value="Low_specificity_L-TA-like"/>
</dbReference>
<dbReference type="OrthoDB" id="10261951at2759"/>
<evidence type="ECO:0000313" key="7">
    <source>
        <dbReference type="EMBL" id="RXK34855.1"/>
    </source>
</evidence>
<dbReference type="SUPFAM" id="SSF53383">
    <property type="entry name" value="PLP-dependent transferases"/>
    <property type="match status" value="1"/>
</dbReference>
<organism evidence="7 8">
    <name type="scientific">Tremella mesenterica</name>
    <name type="common">Jelly fungus</name>
    <dbReference type="NCBI Taxonomy" id="5217"/>
    <lineage>
        <taxon>Eukaryota</taxon>
        <taxon>Fungi</taxon>
        <taxon>Dikarya</taxon>
        <taxon>Basidiomycota</taxon>
        <taxon>Agaricomycotina</taxon>
        <taxon>Tremellomycetes</taxon>
        <taxon>Tremellales</taxon>
        <taxon>Tremellaceae</taxon>
        <taxon>Tremella</taxon>
    </lineage>
</organism>
<dbReference type="PANTHER" id="PTHR48097:SF9">
    <property type="entry name" value="L-THREONINE ALDOLASE"/>
    <property type="match status" value="1"/>
</dbReference>
<dbReference type="EMBL" id="SDIL01000180">
    <property type="protein sequence ID" value="RXK34855.1"/>
    <property type="molecule type" value="Genomic_DNA"/>
</dbReference>
<protein>
    <submittedName>
        <fullName evidence="7">Threonine aldolase</fullName>
    </submittedName>
</protein>
<reference evidence="7 8" key="1">
    <citation type="submission" date="2016-06" db="EMBL/GenBank/DDBJ databases">
        <title>Evolution of pathogenesis and genome organization in the Tremellales.</title>
        <authorList>
            <person name="Cuomo C."/>
            <person name="Litvintseva A."/>
            <person name="Heitman J."/>
            <person name="Chen Y."/>
            <person name="Sun S."/>
            <person name="Springer D."/>
            <person name="Dromer F."/>
            <person name="Young S."/>
            <person name="Zeng Q."/>
            <person name="Chapman S."/>
            <person name="Gujja S."/>
            <person name="Saif S."/>
            <person name="Birren B."/>
        </authorList>
    </citation>
    <scope>NUCLEOTIDE SEQUENCE [LARGE SCALE GENOMIC DNA]</scope>
    <source>
        <strain evidence="7 8">ATCC 28783</strain>
    </source>
</reference>